<evidence type="ECO:0000313" key="5">
    <source>
        <dbReference type="EMBL" id="MBF5053833.1"/>
    </source>
</evidence>
<dbReference type="PANTHER" id="PTHR24276">
    <property type="entry name" value="POLYSERASE-RELATED"/>
    <property type="match status" value="1"/>
</dbReference>
<keyword evidence="3" id="KW-0645">Protease</keyword>
<accession>A0ABS0AI64</accession>
<evidence type="ECO:0000256" key="3">
    <source>
        <dbReference type="RuleBase" id="RU363034"/>
    </source>
</evidence>
<evidence type="ECO:0000259" key="4">
    <source>
        <dbReference type="PROSITE" id="PS50240"/>
    </source>
</evidence>
<dbReference type="InterPro" id="IPR033116">
    <property type="entry name" value="TRYPSIN_SER"/>
</dbReference>
<dbReference type="PANTHER" id="PTHR24276:SF98">
    <property type="entry name" value="FI18310P1-RELATED"/>
    <property type="match status" value="1"/>
</dbReference>
<dbReference type="InterPro" id="IPR001254">
    <property type="entry name" value="Trypsin_dom"/>
</dbReference>
<evidence type="ECO:0000313" key="6">
    <source>
        <dbReference type="Proteomes" id="UP000644441"/>
    </source>
</evidence>
<keyword evidence="3" id="KW-0720">Serine protease</keyword>
<dbReference type="Gene3D" id="2.40.10.10">
    <property type="entry name" value="Trypsin-like serine proteases"/>
    <property type="match status" value="1"/>
</dbReference>
<dbReference type="PRINTS" id="PR00722">
    <property type="entry name" value="CHYMOTRYPSIN"/>
</dbReference>
<organism evidence="5 6">
    <name type="scientific">Alloalcanivorax venustensis ISO4</name>
    <dbReference type="NCBI Taxonomy" id="1177184"/>
    <lineage>
        <taxon>Bacteria</taxon>
        <taxon>Pseudomonadati</taxon>
        <taxon>Pseudomonadota</taxon>
        <taxon>Gammaproteobacteria</taxon>
        <taxon>Oceanospirillales</taxon>
        <taxon>Alcanivoracaceae</taxon>
        <taxon>Alloalcanivorax</taxon>
    </lineage>
</organism>
<dbReference type="PROSITE" id="PS00134">
    <property type="entry name" value="TRYPSIN_HIS"/>
    <property type="match status" value="1"/>
</dbReference>
<evidence type="ECO:0000256" key="1">
    <source>
        <dbReference type="ARBA" id="ARBA00007664"/>
    </source>
</evidence>
<dbReference type="Proteomes" id="UP000644441">
    <property type="component" value="Unassembled WGS sequence"/>
</dbReference>
<comment type="similarity">
    <text evidence="1">Belongs to the peptidase S1 family.</text>
</comment>
<dbReference type="CDD" id="cd00190">
    <property type="entry name" value="Tryp_SPc"/>
    <property type="match status" value="1"/>
</dbReference>
<dbReference type="SUPFAM" id="SSF50494">
    <property type="entry name" value="Trypsin-like serine proteases"/>
    <property type="match status" value="1"/>
</dbReference>
<dbReference type="PROSITE" id="PS00135">
    <property type="entry name" value="TRYPSIN_SER"/>
    <property type="match status" value="1"/>
</dbReference>
<evidence type="ECO:0000256" key="2">
    <source>
        <dbReference type="ARBA" id="ARBA00023157"/>
    </source>
</evidence>
<reference evidence="5 6" key="1">
    <citation type="submission" date="2012-09" db="EMBL/GenBank/DDBJ databases">
        <title>Genome Sequence of alkane-degrading Bacterium Alcanivorax venustensis ISO4.</title>
        <authorList>
            <person name="Lai Q."/>
            <person name="Shao Z."/>
        </authorList>
    </citation>
    <scope>NUCLEOTIDE SEQUENCE [LARGE SCALE GENOMIC DNA]</scope>
    <source>
        <strain evidence="5 6">ISO4</strain>
    </source>
</reference>
<dbReference type="Pfam" id="PF00089">
    <property type="entry name" value="Trypsin"/>
    <property type="match status" value="1"/>
</dbReference>
<protein>
    <submittedName>
        <fullName evidence="5">Serine endopeptidase</fullName>
    </submittedName>
</protein>
<proteinExistence type="inferred from homology"/>
<name>A0ABS0AI64_9GAMM</name>
<keyword evidence="2" id="KW-1015">Disulfide bond</keyword>
<keyword evidence="3" id="KW-0378">Hydrolase</keyword>
<dbReference type="InterPro" id="IPR050430">
    <property type="entry name" value="Peptidase_S1"/>
</dbReference>
<comment type="caution">
    <text evidence="5">The sequence shown here is derived from an EMBL/GenBank/DDBJ whole genome shotgun (WGS) entry which is preliminary data.</text>
</comment>
<dbReference type="InterPro" id="IPR001314">
    <property type="entry name" value="Peptidase_S1A"/>
</dbReference>
<sequence length="575" mass="60811">MAFGADDTMTPRIIGGDPVPTARSWMAEIEIGGASYGYTRCGGALVAPRWVLTAAHCVDDYAASDLYVSLGHLNRHEQAPERLAVRSVRVHEHYRTGVYHNDLALLELSSASRLEPLDLAKADEMKALRAGSSDEALVALGWGQTETSSMSDTLQQAGLDYVSPQQCSTYWNSLTSGQICAAERNPVNGTNQDTCRGDSGGPLIFQQDGRTWLVGVTSYGTERCASGVPAVYTRVSAYLGWIESTSSGAMVDLHSESEGESLYTGPGRALSMDTRVSNLSQVNDARQVGIRIHHKAGLRVSADDLQCTARGGYTDCLGAAELSTGAVSNSHRLWLTPTHGGTFTDRVTVTPISDSHDYYSADTEQFSPVFSDVPDMTLEATATRSGGTVSVRAEITNQAQHRDAYNAWASFQVPAGWDYDSLPAGCTDTQPVRCDLGDLARGESRTLSLALTGEGSGRVFLDAGAANGDFPAGDTRAFVTPAAAGQESSRGVAATPAGPVAAVAAAVPVAGAGWLCWCWRVWRAAGGGRGPAAAGASRPPRISDVYAAPAPGRRRCLSRAGRRSRWALCRAGRAL</sequence>
<dbReference type="InterPro" id="IPR018114">
    <property type="entry name" value="TRYPSIN_HIS"/>
</dbReference>
<dbReference type="EMBL" id="ARXR01000023">
    <property type="protein sequence ID" value="MBF5053833.1"/>
    <property type="molecule type" value="Genomic_DNA"/>
</dbReference>
<dbReference type="InterPro" id="IPR009003">
    <property type="entry name" value="Peptidase_S1_PA"/>
</dbReference>
<dbReference type="InterPro" id="IPR043504">
    <property type="entry name" value="Peptidase_S1_PA_chymotrypsin"/>
</dbReference>
<feature type="domain" description="Peptidase S1" evidence="4">
    <location>
        <begin position="13"/>
        <end position="247"/>
    </location>
</feature>
<keyword evidence="6" id="KW-1185">Reference proteome</keyword>
<gene>
    <name evidence="5" type="ORF">ISO4_02435</name>
</gene>
<dbReference type="PROSITE" id="PS50240">
    <property type="entry name" value="TRYPSIN_DOM"/>
    <property type="match status" value="1"/>
</dbReference>
<dbReference type="SMART" id="SM00020">
    <property type="entry name" value="Tryp_SPc"/>
    <property type="match status" value="1"/>
</dbReference>